<keyword evidence="5 6" id="KW-0804">Transcription</keyword>
<evidence type="ECO:0000256" key="6">
    <source>
        <dbReference type="HAMAP-Rule" id="MF_00357"/>
    </source>
</evidence>
<evidence type="ECO:0000256" key="7">
    <source>
        <dbReference type="SAM" id="MobiDB-lite"/>
    </source>
</evidence>
<reference evidence="10" key="1">
    <citation type="submission" date="2015-08" db="EMBL/GenBank/DDBJ databases">
        <title>Fjat-14210 dsm16467.</title>
        <authorList>
            <person name="Liu B."/>
            <person name="Wang J."/>
            <person name="Zhu Y."/>
            <person name="Liu G."/>
            <person name="Chen Q."/>
            <person name="Chen Z."/>
            <person name="Lan J."/>
            <person name="Che J."/>
            <person name="Ge C."/>
            <person name="Shi H."/>
            <person name="Pan Z."/>
            <person name="Liu X."/>
        </authorList>
    </citation>
    <scope>NUCLEOTIDE SEQUENCE [LARGE SCALE GENOMIC DNA]</scope>
    <source>
        <strain evidence="10">DSM 16467</strain>
    </source>
</reference>
<comment type="function">
    <text evidence="6">Participates in both the initiation and recycling phases of transcription. In the presence of the delta subunit, RNAP displays an increased specificity of transcription, a decreased affinity for nucleic acids, and an increased efficiency of RNA synthesis because of enhanced recycling.</text>
</comment>
<keyword evidence="4 6" id="KW-0548">Nucleotidyltransferase</keyword>
<accession>A0A0M0KES5</accession>
<dbReference type="GO" id="GO:0006351">
    <property type="term" value="P:DNA-templated transcription"/>
    <property type="evidence" value="ECO:0007669"/>
    <property type="project" value="InterPro"/>
</dbReference>
<evidence type="ECO:0000313" key="9">
    <source>
        <dbReference type="EMBL" id="KOO37304.1"/>
    </source>
</evidence>
<dbReference type="AlphaFoldDB" id="A0A0M0KES5"/>
<keyword evidence="3 6" id="KW-0808">Transferase</keyword>
<dbReference type="Proteomes" id="UP000037558">
    <property type="component" value="Unassembled WGS sequence"/>
</dbReference>
<dbReference type="GO" id="GO:0006355">
    <property type="term" value="P:regulation of DNA-templated transcription"/>
    <property type="evidence" value="ECO:0007669"/>
    <property type="project" value="UniProtKB-UniRule"/>
</dbReference>
<keyword evidence="10" id="KW-1185">Reference proteome</keyword>
<gene>
    <name evidence="6" type="primary">rpoE</name>
    <name evidence="9" type="ORF">AMD01_22825</name>
</gene>
<evidence type="ECO:0000256" key="2">
    <source>
        <dbReference type="ARBA" id="ARBA00022478"/>
    </source>
</evidence>
<name>A0A0M0KES5_9BACI</name>
<dbReference type="HAMAP" id="MF_00357">
    <property type="entry name" value="RNApol_bact_RpoE"/>
    <property type="match status" value="1"/>
</dbReference>
<proteinExistence type="inferred from homology"/>
<dbReference type="Gene3D" id="1.10.10.1250">
    <property type="entry name" value="RNA polymerase, subunit delta, N-terminal domain"/>
    <property type="match status" value="1"/>
</dbReference>
<keyword evidence="2 6" id="KW-0240">DNA-directed RNA polymerase</keyword>
<dbReference type="RefSeq" id="WP_053403743.1">
    <property type="nucleotide sequence ID" value="NZ_JAUKEN010000003.1"/>
</dbReference>
<evidence type="ECO:0000313" key="10">
    <source>
        <dbReference type="Proteomes" id="UP000037558"/>
    </source>
</evidence>
<evidence type="ECO:0000256" key="4">
    <source>
        <dbReference type="ARBA" id="ARBA00022695"/>
    </source>
</evidence>
<dbReference type="OrthoDB" id="401223at2"/>
<dbReference type="PATRIC" id="fig|284581.3.peg.3424"/>
<feature type="region of interest" description="Disordered" evidence="7">
    <location>
        <begin position="100"/>
        <end position="186"/>
    </location>
</feature>
<comment type="similarity">
    <text evidence="1 6">Belongs to the RpoE family.</text>
</comment>
<evidence type="ECO:0000256" key="5">
    <source>
        <dbReference type="ARBA" id="ARBA00023163"/>
    </source>
</evidence>
<feature type="domain" description="HTH HARE-type" evidence="8">
    <location>
        <begin position="14"/>
        <end position="83"/>
    </location>
</feature>
<sequence>MSLAQYSKEEIKEMSMIELAYDILAERTDRTAISFKEILDQIIDYLELTQDQVKATIAQFYTDLNIDGRFVSVGENRWGLRDWYPFDQVEDDTIQVAKPKKKKGKKAPVKDEFDEFEDAEELDEIEEEELDYDDDDDDEEELEVIDGDAFEGEDIVEDDDEEYDIEEEELDEEFDEEEEEDDSEEK</sequence>
<dbReference type="STRING" id="284581.AMD01_22825"/>
<dbReference type="GO" id="GO:0003899">
    <property type="term" value="F:DNA-directed RNA polymerase activity"/>
    <property type="evidence" value="ECO:0007669"/>
    <property type="project" value="UniProtKB-UniRule"/>
</dbReference>
<protein>
    <recommendedName>
        <fullName evidence="6">Probable DNA-directed RNA polymerase subunit delta</fullName>
    </recommendedName>
    <alternativeName>
        <fullName evidence="6">RNAP delta factor</fullName>
    </alternativeName>
</protein>
<dbReference type="EMBL" id="LILC01000037">
    <property type="protein sequence ID" value="KOO37304.1"/>
    <property type="molecule type" value="Genomic_DNA"/>
</dbReference>
<comment type="caution">
    <text evidence="9">The sequence shown here is derived from an EMBL/GenBank/DDBJ whole genome shotgun (WGS) entry which is preliminary data.</text>
</comment>
<dbReference type="GO" id="GO:0000428">
    <property type="term" value="C:DNA-directed RNA polymerase complex"/>
    <property type="evidence" value="ECO:0007669"/>
    <property type="project" value="UniProtKB-KW"/>
</dbReference>
<evidence type="ECO:0000256" key="3">
    <source>
        <dbReference type="ARBA" id="ARBA00022679"/>
    </source>
</evidence>
<dbReference type="Pfam" id="PF05066">
    <property type="entry name" value="HARE-HTH"/>
    <property type="match status" value="1"/>
</dbReference>
<comment type="subunit">
    <text evidence="6">RNAP is composed of a core of 2 alpha, a beta and a beta' subunits. The core is associated with a delta subunit and one of several sigma factors.</text>
</comment>
<dbReference type="InterPro" id="IPR038087">
    <property type="entry name" value="RNAP_delta_N_dom_sf"/>
</dbReference>
<feature type="compositionally biased region" description="Acidic residues" evidence="7">
    <location>
        <begin position="112"/>
        <end position="186"/>
    </location>
</feature>
<dbReference type="InterPro" id="IPR029757">
    <property type="entry name" value="RpoE"/>
</dbReference>
<dbReference type="NCBIfam" id="TIGR04567">
    <property type="entry name" value="RNAP_delt_lowGC"/>
    <property type="match status" value="1"/>
</dbReference>
<organism evidence="9 10">
    <name type="scientific">Priestia koreensis</name>
    <dbReference type="NCBI Taxonomy" id="284581"/>
    <lineage>
        <taxon>Bacteria</taxon>
        <taxon>Bacillati</taxon>
        <taxon>Bacillota</taxon>
        <taxon>Bacilli</taxon>
        <taxon>Bacillales</taxon>
        <taxon>Bacillaceae</taxon>
        <taxon>Priestia</taxon>
    </lineage>
</organism>
<evidence type="ECO:0000259" key="8">
    <source>
        <dbReference type="PROSITE" id="PS51913"/>
    </source>
</evidence>
<evidence type="ECO:0000256" key="1">
    <source>
        <dbReference type="ARBA" id="ARBA00009828"/>
    </source>
</evidence>
<dbReference type="InterPro" id="IPR007759">
    <property type="entry name" value="Asxl_HARE-HTH"/>
</dbReference>
<dbReference type="PROSITE" id="PS51913">
    <property type="entry name" value="HTH_HARE"/>
    <property type="match status" value="1"/>
</dbReference>